<sequence length="93" mass="10401">MDREEARARMLRLWMTASTSDAARTSIHTTQGTVVHTDKLITNAGQTLFACTNLATPLGTYTHAVLRDHDVAQMEWPLTTSELRALLLDDMDK</sequence>
<dbReference type="EMBL" id="MJFZ01001156">
    <property type="protein sequence ID" value="RAW23004.1"/>
    <property type="molecule type" value="Genomic_DNA"/>
</dbReference>
<reference evidence="5 6" key="1">
    <citation type="submission" date="2018-01" db="EMBL/GenBank/DDBJ databases">
        <title>Draft genome of the strawberry crown rot pathogen Phytophthora cactorum.</title>
        <authorList>
            <person name="Armitage A.D."/>
            <person name="Lysoe E."/>
            <person name="Nellist C.F."/>
            <person name="Harrison R.J."/>
            <person name="Brurberg M.B."/>
        </authorList>
    </citation>
    <scope>NUCLEOTIDE SEQUENCE [LARGE SCALE GENOMIC DNA]</scope>
    <source>
        <strain evidence="5 6">10300</strain>
    </source>
</reference>
<name>A0A329REQ1_9STRA</name>
<dbReference type="EMBL" id="RCML01000119">
    <property type="protein sequence ID" value="KAG2990343.1"/>
    <property type="molecule type" value="Genomic_DNA"/>
</dbReference>
<evidence type="ECO:0000313" key="3">
    <source>
        <dbReference type="EMBL" id="KAG2990343.1"/>
    </source>
</evidence>
<proteinExistence type="predicted"/>
<dbReference type="VEuPathDB" id="FungiDB:PC110_g20557"/>
<dbReference type="Proteomes" id="UP000697107">
    <property type="component" value="Unassembled WGS sequence"/>
</dbReference>
<dbReference type="Gene3D" id="2.30.30.100">
    <property type="match status" value="1"/>
</dbReference>
<reference evidence="1" key="2">
    <citation type="submission" date="2018-10" db="EMBL/GenBank/DDBJ databases">
        <title>Effector identification in a new, highly contiguous assembly of the strawberry crown rot pathogen Phytophthora cactorum.</title>
        <authorList>
            <person name="Armitage A.D."/>
            <person name="Nellist C.F."/>
            <person name="Bates H."/>
            <person name="Vickerstaff R.J."/>
            <person name="Harrison R.J."/>
        </authorList>
    </citation>
    <scope>NUCLEOTIDE SEQUENCE</scope>
    <source>
        <strain evidence="1">15-7</strain>
        <strain evidence="2">4040</strain>
        <strain evidence="3">P415</strain>
        <strain evidence="4">P421</strain>
    </source>
</reference>
<evidence type="ECO:0000313" key="2">
    <source>
        <dbReference type="EMBL" id="KAG2945239.1"/>
    </source>
</evidence>
<dbReference type="Proteomes" id="UP000736787">
    <property type="component" value="Unassembled WGS sequence"/>
</dbReference>
<organism evidence="5 6">
    <name type="scientific">Phytophthora cactorum</name>
    <dbReference type="NCBI Taxonomy" id="29920"/>
    <lineage>
        <taxon>Eukaryota</taxon>
        <taxon>Sar</taxon>
        <taxon>Stramenopiles</taxon>
        <taxon>Oomycota</taxon>
        <taxon>Peronosporomycetes</taxon>
        <taxon>Peronosporales</taxon>
        <taxon>Peronosporaceae</taxon>
        <taxon>Phytophthora</taxon>
    </lineage>
</organism>
<dbReference type="InterPro" id="IPR020338">
    <property type="entry name" value="SMN_gemin7"/>
</dbReference>
<evidence type="ECO:0000313" key="5">
    <source>
        <dbReference type="EMBL" id="RAW23004.1"/>
    </source>
</evidence>
<keyword evidence="6" id="KW-1185">Reference proteome</keyword>
<dbReference type="AlphaFoldDB" id="A0A329REQ1"/>
<accession>A0A329REQ1</accession>
<dbReference type="Proteomes" id="UP000251314">
    <property type="component" value="Unassembled WGS sequence"/>
</dbReference>
<dbReference type="OrthoDB" id="70763at2759"/>
<evidence type="ECO:0000313" key="4">
    <source>
        <dbReference type="EMBL" id="KAG3224465.1"/>
    </source>
</evidence>
<comment type="caution">
    <text evidence="5">The sequence shown here is derived from an EMBL/GenBank/DDBJ whole genome shotgun (WGS) entry which is preliminary data.</text>
</comment>
<dbReference type="EMBL" id="RCMK01000188">
    <property type="protein sequence ID" value="KAG2945239.1"/>
    <property type="molecule type" value="Genomic_DNA"/>
</dbReference>
<protein>
    <submittedName>
        <fullName evidence="5">Uncharacterized protein</fullName>
    </submittedName>
</protein>
<gene>
    <name evidence="5" type="ORF">PC110_g20557</name>
    <name evidence="1" type="ORF">PC113_g6110</name>
    <name evidence="2" type="ORF">PC117_g8631</name>
    <name evidence="3" type="ORF">PC118_g5699</name>
    <name evidence="4" type="ORF">PC129_g4873</name>
</gene>
<evidence type="ECO:0000313" key="1">
    <source>
        <dbReference type="EMBL" id="KAG2862678.1"/>
    </source>
</evidence>
<dbReference type="Proteomes" id="UP000735874">
    <property type="component" value="Unassembled WGS sequence"/>
</dbReference>
<dbReference type="EMBL" id="RCMG01000122">
    <property type="protein sequence ID" value="KAG2862678.1"/>
    <property type="molecule type" value="Genomic_DNA"/>
</dbReference>
<evidence type="ECO:0000313" key="6">
    <source>
        <dbReference type="Proteomes" id="UP000251314"/>
    </source>
</evidence>
<dbReference type="GO" id="GO:0034719">
    <property type="term" value="C:SMN-Sm protein complex"/>
    <property type="evidence" value="ECO:0007669"/>
    <property type="project" value="InterPro"/>
</dbReference>
<dbReference type="EMBL" id="RCMV01000111">
    <property type="protein sequence ID" value="KAG3224465.1"/>
    <property type="molecule type" value="Genomic_DNA"/>
</dbReference>
<dbReference type="Pfam" id="PF11095">
    <property type="entry name" value="Gemin7"/>
    <property type="match status" value="1"/>
</dbReference>
<dbReference type="Proteomes" id="UP000760860">
    <property type="component" value="Unassembled WGS sequence"/>
</dbReference>